<comment type="subunit">
    <text evidence="5">Homodimer; dimerization is reversible, and the dimeric form is the active one.</text>
</comment>
<dbReference type="Gene3D" id="2.40.230.10">
    <property type="entry name" value="Phospholipase A1"/>
    <property type="match status" value="1"/>
</dbReference>
<dbReference type="PRINTS" id="PR01486">
    <property type="entry name" value="PHPHLIPASEA1"/>
</dbReference>
<comment type="cofactor">
    <cofactor evidence="20">
        <name>Ca(2+)</name>
        <dbReference type="ChEBI" id="CHEBI:29108"/>
    </cofactor>
    <text evidence="20">Binds 1 Ca(2+) ion per monomer.</text>
</comment>
<keyword evidence="9" id="KW-0812">Transmembrane</keyword>
<accession>G2E935</accession>
<evidence type="ECO:0000256" key="2">
    <source>
        <dbReference type="ARBA" id="ARBA00001604"/>
    </source>
</evidence>
<evidence type="ECO:0000256" key="13">
    <source>
        <dbReference type="ARBA" id="ARBA00022837"/>
    </source>
</evidence>
<evidence type="ECO:0000256" key="6">
    <source>
        <dbReference type="ARBA" id="ARBA00013179"/>
    </source>
</evidence>
<feature type="active site" description="Proton acceptor" evidence="19">
    <location>
        <position position="137"/>
    </location>
</feature>
<dbReference type="OrthoDB" id="188433at2"/>
<evidence type="ECO:0000256" key="8">
    <source>
        <dbReference type="ARBA" id="ARBA00022452"/>
    </source>
</evidence>
<comment type="catalytic activity">
    <reaction evidence="1">
        <text>a 1,2-diacyl-sn-glycero-3-phosphocholine + H2O = a 2-acyl-sn-glycero-3-phosphocholine + a fatty acid + H(+)</text>
        <dbReference type="Rhea" id="RHEA:18689"/>
        <dbReference type="ChEBI" id="CHEBI:15377"/>
        <dbReference type="ChEBI" id="CHEBI:15378"/>
        <dbReference type="ChEBI" id="CHEBI:28868"/>
        <dbReference type="ChEBI" id="CHEBI:57643"/>
        <dbReference type="ChEBI" id="CHEBI:57875"/>
        <dbReference type="EC" id="3.1.1.32"/>
    </reaction>
</comment>
<evidence type="ECO:0000256" key="5">
    <source>
        <dbReference type="ARBA" id="ARBA00011702"/>
    </source>
</evidence>
<evidence type="ECO:0000256" key="17">
    <source>
        <dbReference type="ARBA" id="ARBA00023237"/>
    </source>
</evidence>
<feature type="signal peptide" evidence="21">
    <location>
        <begin position="1"/>
        <end position="22"/>
    </location>
</feature>
<organism evidence="22 23">
    <name type="scientific">Bizionia argentinensis JUB59</name>
    <dbReference type="NCBI Taxonomy" id="1046627"/>
    <lineage>
        <taxon>Bacteria</taxon>
        <taxon>Pseudomonadati</taxon>
        <taxon>Bacteroidota</taxon>
        <taxon>Flavobacteriia</taxon>
        <taxon>Flavobacteriales</taxon>
        <taxon>Flavobacteriaceae</taxon>
        <taxon>Bizionia</taxon>
    </lineage>
</organism>
<dbReference type="AlphaFoldDB" id="G2E935"/>
<protein>
    <recommendedName>
        <fullName evidence="18">Phosphatidylcholine 1-acylhydrolase</fullName>
        <ecNumber evidence="6">3.1.1.32</ecNumber>
        <ecNumber evidence="7">3.1.1.4</ecNumber>
    </recommendedName>
</protein>
<keyword evidence="8" id="KW-1134">Transmembrane beta strand</keyword>
<dbReference type="STRING" id="1046627.BZARG_43"/>
<gene>
    <name evidence="22" type="ORF">BZARG_43</name>
</gene>
<comment type="catalytic activity">
    <reaction evidence="2">
        <text>a 1,2-diacyl-sn-glycero-3-phosphocholine + H2O = a 1-acyl-sn-glycero-3-phosphocholine + a fatty acid + H(+)</text>
        <dbReference type="Rhea" id="RHEA:15801"/>
        <dbReference type="ChEBI" id="CHEBI:15377"/>
        <dbReference type="ChEBI" id="CHEBI:15378"/>
        <dbReference type="ChEBI" id="CHEBI:28868"/>
        <dbReference type="ChEBI" id="CHEBI:57643"/>
        <dbReference type="ChEBI" id="CHEBI:58168"/>
        <dbReference type="EC" id="3.1.1.4"/>
    </reaction>
</comment>
<dbReference type="GO" id="GO:0008970">
    <property type="term" value="F:phospholipase A1 activity"/>
    <property type="evidence" value="ECO:0007669"/>
    <property type="project" value="UniProtKB-EC"/>
</dbReference>
<dbReference type="EC" id="3.1.1.4" evidence="7"/>
<dbReference type="PANTHER" id="PTHR40457:SF1">
    <property type="entry name" value="PHOSPHOLIPASE A1"/>
    <property type="match status" value="1"/>
</dbReference>
<evidence type="ECO:0000256" key="15">
    <source>
        <dbReference type="ARBA" id="ARBA00023098"/>
    </source>
</evidence>
<evidence type="ECO:0000256" key="12">
    <source>
        <dbReference type="ARBA" id="ARBA00022801"/>
    </source>
</evidence>
<dbReference type="RefSeq" id="WP_008634327.1">
    <property type="nucleotide sequence ID" value="NZ_AFXZ01000002.1"/>
</dbReference>
<feature type="binding site" description="in dimeric form" evidence="20">
    <location>
        <position position="102"/>
    </location>
    <ligand>
        <name>Ca(2+)</name>
        <dbReference type="ChEBI" id="CHEBI:29108"/>
        <label>1</label>
    </ligand>
</feature>
<keyword evidence="17" id="KW-0998">Cell outer membrane</keyword>
<dbReference type="Proteomes" id="UP000003730">
    <property type="component" value="Unassembled WGS sequence"/>
</dbReference>
<comment type="similarity">
    <text evidence="4">Belongs to the phospholipase A1 family.</text>
</comment>
<comment type="subcellular location">
    <subcellularLocation>
        <location evidence="3">Cell outer membrane</location>
        <topology evidence="3">Multi-pass membrane protein</topology>
    </subcellularLocation>
</comment>
<dbReference type="GO" id="GO:0046872">
    <property type="term" value="F:metal ion binding"/>
    <property type="evidence" value="ECO:0007669"/>
    <property type="project" value="UniProtKB-KW"/>
</dbReference>
<comment type="caution">
    <text evidence="22">The sequence shown here is derived from an EMBL/GenBank/DDBJ whole genome shotgun (WGS) entry which is preliminary data.</text>
</comment>
<evidence type="ECO:0000256" key="3">
    <source>
        <dbReference type="ARBA" id="ARBA00004571"/>
    </source>
</evidence>
<proteinExistence type="inferred from homology"/>
<dbReference type="InterPro" id="IPR003187">
    <property type="entry name" value="PLipase_A1"/>
</dbReference>
<dbReference type="Pfam" id="PF02253">
    <property type="entry name" value="PLA1"/>
    <property type="match status" value="1"/>
</dbReference>
<evidence type="ECO:0000256" key="7">
    <source>
        <dbReference type="ARBA" id="ARBA00013278"/>
    </source>
</evidence>
<keyword evidence="11 21" id="KW-0732">Signal</keyword>
<keyword evidence="14" id="KW-0442">Lipid degradation</keyword>
<evidence type="ECO:0000256" key="20">
    <source>
        <dbReference type="PIRSR" id="PIRSR603187-2"/>
    </source>
</evidence>
<evidence type="ECO:0000256" key="11">
    <source>
        <dbReference type="ARBA" id="ARBA00022729"/>
    </source>
</evidence>
<name>G2E935_9FLAO</name>
<keyword evidence="12" id="KW-0378">Hydrolase</keyword>
<evidence type="ECO:0000256" key="1">
    <source>
        <dbReference type="ARBA" id="ARBA00000111"/>
    </source>
</evidence>
<dbReference type="GO" id="GO:0004623">
    <property type="term" value="F:phospholipase A2 activity"/>
    <property type="evidence" value="ECO:0007669"/>
    <property type="project" value="UniProtKB-EC"/>
</dbReference>
<dbReference type="EMBL" id="AFXZ01000002">
    <property type="protein sequence ID" value="EGV44830.1"/>
    <property type="molecule type" value="Genomic_DNA"/>
</dbReference>
<keyword evidence="13 20" id="KW-0106">Calcium</keyword>
<dbReference type="EC" id="3.1.1.32" evidence="6"/>
<evidence type="ECO:0000256" key="10">
    <source>
        <dbReference type="ARBA" id="ARBA00022723"/>
    </source>
</evidence>
<sequence>MKHPLLIVLLLVTYLSCSNLHAQTQTQEEVKKGIQDIPSFSIHKDNYFITGIPTNKDIKSETADVKYQVSFKQMVTRDALPWETYLFITYTQKAFWNIYEFSSPFQEINYNPTIGLAKFIYNKNNHVKGLATLMFNHNSNGRDSIFSRSVNSINLKYSTAINPKTLITAELWAPFGYKEDNPDLIEYIGIAEVTVSHDFIPNKLIFEASVKRGMKWDLQGSIRSRLYYNPFNSKNQYFMLEWYAGHGESLIDYDQFSSMVRLGYVIKTNELDFLKPKLK</sequence>
<feature type="binding site" description="in dimeric form" evidence="20">
    <location>
        <position position="180"/>
    </location>
    <ligand>
        <name>Ca(2+)</name>
        <dbReference type="ChEBI" id="CHEBI:29108"/>
        <label>1</label>
    </ligand>
</feature>
<feature type="binding site" description="in dimeric form" evidence="20">
    <location>
        <position position="142"/>
    </location>
    <ligand>
        <name>Ca(2+)</name>
        <dbReference type="ChEBI" id="CHEBI:29108"/>
        <label>1</label>
    </ligand>
</feature>
<evidence type="ECO:0000313" key="22">
    <source>
        <dbReference type="EMBL" id="EGV44830.1"/>
    </source>
</evidence>
<keyword evidence="23" id="KW-1185">Reference proteome</keyword>
<evidence type="ECO:0000256" key="19">
    <source>
        <dbReference type="PIRSR" id="PIRSR603187-1"/>
    </source>
</evidence>
<feature type="binding site" description="in dimeric form" evidence="20">
    <location>
        <position position="147"/>
    </location>
    <ligand>
        <name>Ca(2+)</name>
        <dbReference type="ChEBI" id="CHEBI:29108"/>
        <label>1</label>
    </ligand>
</feature>
<feature type="chain" id="PRO_5003429078" description="Phosphatidylcholine 1-acylhydrolase" evidence="21">
    <location>
        <begin position="23"/>
        <end position="279"/>
    </location>
</feature>
<evidence type="ECO:0000256" key="18">
    <source>
        <dbReference type="ARBA" id="ARBA00032375"/>
    </source>
</evidence>
<evidence type="ECO:0000256" key="9">
    <source>
        <dbReference type="ARBA" id="ARBA00022692"/>
    </source>
</evidence>
<dbReference type="InterPro" id="IPR036541">
    <property type="entry name" value="PLipase_A1_sf"/>
</dbReference>
<dbReference type="GO" id="GO:0009279">
    <property type="term" value="C:cell outer membrane"/>
    <property type="evidence" value="ECO:0007669"/>
    <property type="project" value="UniProtKB-SubCell"/>
</dbReference>
<dbReference type="PANTHER" id="PTHR40457">
    <property type="entry name" value="PHOSPHOLIPASE A1"/>
    <property type="match status" value="1"/>
</dbReference>
<reference evidence="22 23" key="1">
    <citation type="journal article" date="2008" name="Int. J. Syst. Evol. Microbiol.">
        <title>Bizionia argentinensis sp. nov., isolated from surface marine water in Antarctica.</title>
        <authorList>
            <person name="Bercovich A."/>
            <person name="Vazquez S.C."/>
            <person name="Yankilevich P."/>
            <person name="Coria S.H."/>
            <person name="Foti M."/>
            <person name="Hernandez E."/>
            <person name="Vidal A."/>
            <person name="Ruberto L."/>
            <person name="Melo C."/>
            <person name="Marenssi S."/>
            <person name="Criscuolo M."/>
            <person name="Memoli M."/>
            <person name="Arguelles M."/>
            <person name="Mac Cormack W.P."/>
        </authorList>
    </citation>
    <scope>NUCLEOTIDE SEQUENCE [LARGE SCALE GENOMIC DNA]</scope>
    <source>
        <strain evidence="22 23">JUB59</strain>
    </source>
</reference>
<dbReference type="PATRIC" id="fig|1046627.3.peg.62"/>
<dbReference type="eggNOG" id="COG2829">
    <property type="taxonomic scope" value="Bacteria"/>
</dbReference>
<dbReference type="SUPFAM" id="SSF56931">
    <property type="entry name" value="Outer membrane phospholipase A (OMPLA)"/>
    <property type="match status" value="1"/>
</dbReference>
<keyword evidence="10 20" id="KW-0479">Metal-binding</keyword>
<evidence type="ECO:0000256" key="4">
    <source>
        <dbReference type="ARBA" id="ARBA00010525"/>
    </source>
</evidence>
<keyword evidence="15" id="KW-0443">Lipid metabolism</keyword>
<dbReference type="GO" id="GO:0016042">
    <property type="term" value="P:lipid catabolic process"/>
    <property type="evidence" value="ECO:0007669"/>
    <property type="project" value="UniProtKB-KW"/>
</dbReference>
<keyword evidence="16" id="KW-0472">Membrane</keyword>
<evidence type="ECO:0000313" key="23">
    <source>
        <dbReference type="Proteomes" id="UP000003730"/>
    </source>
</evidence>
<evidence type="ECO:0000256" key="14">
    <source>
        <dbReference type="ARBA" id="ARBA00022963"/>
    </source>
</evidence>
<evidence type="ECO:0000256" key="21">
    <source>
        <dbReference type="SAM" id="SignalP"/>
    </source>
</evidence>
<evidence type="ECO:0000256" key="16">
    <source>
        <dbReference type="ARBA" id="ARBA00023136"/>
    </source>
</evidence>
<feature type="active site" description="Nucleophile" evidence="19">
    <location>
        <position position="139"/>
    </location>
</feature>